<dbReference type="AlphaFoldDB" id="A0A0H5Q274"/>
<reference evidence="2" key="1">
    <citation type="submission" date="2015-06" db="EMBL/GenBank/DDBJ databases">
        <authorList>
            <person name="Joergensen T."/>
        </authorList>
    </citation>
    <scope>NUCLEOTIDE SEQUENCE</scope>
    <source>
        <plasmid evidence="2">pRGRH0634</plasmid>
    </source>
</reference>
<protein>
    <submittedName>
        <fullName evidence="2">Uncharacterized protein</fullName>
    </submittedName>
</protein>
<evidence type="ECO:0000313" key="2">
    <source>
        <dbReference type="EMBL" id="CRY95475.1"/>
    </source>
</evidence>
<reference evidence="2" key="2">
    <citation type="submission" date="2015-07" db="EMBL/GenBank/DDBJ databases">
        <title>Plasmids, circular viruses and viroids from rat gut.</title>
        <authorList>
            <person name="Jorgensen T.J."/>
            <person name="Hansen M.A."/>
            <person name="Xu Z."/>
            <person name="Tabak M.A."/>
            <person name="Sorensen S.J."/>
            <person name="Hansen L.H."/>
        </authorList>
    </citation>
    <scope>NUCLEOTIDE SEQUENCE</scope>
    <source>
        <plasmid evidence="2">pRGRH0634</plasmid>
    </source>
</reference>
<feature type="region of interest" description="Disordered" evidence="1">
    <location>
        <begin position="280"/>
        <end position="306"/>
    </location>
</feature>
<organism evidence="2">
    <name type="scientific">uncultured prokaryote</name>
    <dbReference type="NCBI Taxonomy" id="198431"/>
    <lineage>
        <taxon>unclassified sequences</taxon>
        <taxon>environmental samples</taxon>
    </lineage>
</organism>
<keyword evidence="2" id="KW-0614">Plasmid</keyword>
<sequence length="306" mass="34244">MNQSSKHVSSEGETPQSVDRSLLEFLKPKSEERYSKLEAYCDLLSRASAGAYATPEAEGALQLLPGQFVATISELSRQWKWQRATVRQFIAGLANLGHISAKPYSKSFIFSVNLSQRLSLFVETPDDILDFCAMQFVRYLKGRTRAKEVAESYNRYYALKLDMAKKEGNGGIPARHVLNEQTVIFDGLAVSMLHVLDAHKQLPEELSDSVGLLFGKDHVWDWHKVIATLGIMAAALRTNSKPSYMAEVTSEYSKGEVILMDCIFEHYSSSVESTYYDNPPFPSIRGHKQPPTQTPSVSSSAENNDY</sequence>
<accession>A0A0H5Q274</accession>
<geneLocation type="plasmid" evidence="2">
    <name>pRGRH0634</name>
</geneLocation>
<feature type="compositionally biased region" description="Low complexity" evidence="1">
    <location>
        <begin position="289"/>
        <end position="300"/>
    </location>
</feature>
<dbReference type="EMBL" id="LN853261">
    <property type="protein sequence ID" value="CRY95475.1"/>
    <property type="molecule type" value="Genomic_DNA"/>
</dbReference>
<proteinExistence type="predicted"/>
<evidence type="ECO:0000256" key="1">
    <source>
        <dbReference type="SAM" id="MobiDB-lite"/>
    </source>
</evidence>
<name>A0A0H5Q274_9ZZZZ</name>